<proteinExistence type="predicted"/>
<feature type="compositionally biased region" description="Low complexity" evidence="1">
    <location>
        <begin position="351"/>
        <end position="362"/>
    </location>
</feature>
<dbReference type="OrthoDB" id="9764015at2"/>
<name>A0A087DEW7_9BIFI</name>
<protein>
    <submittedName>
        <fullName evidence="4">Putative virion core protein (Lumpy skin disease virus)</fullName>
    </submittedName>
</protein>
<feature type="domain" description="SPFH" evidence="3">
    <location>
        <begin position="126"/>
        <end position="272"/>
    </location>
</feature>
<dbReference type="Proteomes" id="UP000029066">
    <property type="component" value="Unassembled WGS sequence"/>
</dbReference>
<evidence type="ECO:0000313" key="4">
    <source>
        <dbReference type="EMBL" id="KFI94067.1"/>
    </source>
</evidence>
<dbReference type="RefSeq" id="WP_033889599.1">
    <property type="nucleotide sequence ID" value="NZ_JDUT01000002.1"/>
</dbReference>
<dbReference type="AlphaFoldDB" id="A0A087DEW7"/>
<organism evidence="4 5">
    <name type="scientific">Bifidobacterium saguini DSM 23967</name>
    <dbReference type="NCBI Taxonomy" id="1437607"/>
    <lineage>
        <taxon>Bacteria</taxon>
        <taxon>Bacillati</taxon>
        <taxon>Actinomycetota</taxon>
        <taxon>Actinomycetes</taxon>
        <taxon>Bifidobacteriales</taxon>
        <taxon>Bifidobacteriaceae</taxon>
        <taxon>Bifidobacterium</taxon>
    </lineage>
</organism>
<dbReference type="InterPro" id="IPR018649">
    <property type="entry name" value="SHOCT"/>
</dbReference>
<gene>
    <name evidence="4" type="ORF">BISA_0102</name>
</gene>
<dbReference type="Pfam" id="PF09851">
    <property type="entry name" value="SHOCT"/>
    <property type="match status" value="1"/>
</dbReference>
<dbReference type="STRING" id="1437607.BISA_0102"/>
<dbReference type="PANTHER" id="PTHR37826:SF2">
    <property type="entry name" value="ZINC-RIBBON DOMAIN-CONTAINING PROTEIN"/>
    <property type="match status" value="1"/>
</dbReference>
<feature type="domain" description="SHOCT" evidence="2">
    <location>
        <begin position="380"/>
        <end position="406"/>
    </location>
</feature>
<evidence type="ECO:0000259" key="2">
    <source>
        <dbReference type="Pfam" id="PF09851"/>
    </source>
</evidence>
<dbReference type="CDD" id="cd03408">
    <property type="entry name" value="SPFH_like_u1"/>
    <property type="match status" value="1"/>
</dbReference>
<comment type="caution">
    <text evidence="4">The sequence shown here is derived from an EMBL/GenBank/DDBJ whole genome shotgun (WGS) entry which is preliminary data.</text>
</comment>
<dbReference type="PANTHER" id="PTHR37826">
    <property type="entry name" value="FLOTILLIN BAND_7_5 DOMAIN PROTEIN"/>
    <property type="match status" value="1"/>
</dbReference>
<evidence type="ECO:0000256" key="1">
    <source>
        <dbReference type="SAM" id="MobiDB-lite"/>
    </source>
</evidence>
<reference evidence="4 5" key="1">
    <citation type="submission" date="2014-03" db="EMBL/GenBank/DDBJ databases">
        <title>Genomics of Bifidobacteria.</title>
        <authorList>
            <person name="Ventura M."/>
            <person name="Milani C."/>
            <person name="Lugli G.A."/>
        </authorList>
    </citation>
    <scope>NUCLEOTIDE SEQUENCE [LARGE SCALE GENOMIC DNA]</scope>
    <source>
        <strain evidence="4 5">DSM 23967</strain>
    </source>
</reference>
<accession>A0A087DEW7</accession>
<evidence type="ECO:0000259" key="3">
    <source>
        <dbReference type="Pfam" id="PF13421"/>
    </source>
</evidence>
<evidence type="ECO:0000313" key="5">
    <source>
        <dbReference type="Proteomes" id="UP000029066"/>
    </source>
</evidence>
<dbReference type="EMBL" id="JGZN01000003">
    <property type="protein sequence ID" value="KFI94067.1"/>
    <property type="molecule type" value="Genomic_DNA"/>
</dbReference>
<dbReference type="Pfam" id="PF13421">
    <property type="entry name" value="Band_7_1"/>
    <property type="match status" value="1"/>
</dbReference>
<dbReference type="InterPro" id="IPR033880">
    <property type="entry name" value="SPFH_YdjI"/>
</dbReference>
<feature type="region of interest" description="Disordered" evidence="1">
    <location>
        <begin position="332"/>
        <end position="362"/>
    </location>
</feature>
<sequence>MGVLRALGDSFSGTLADQWKDIFTAGRFDEHVVVAPGVLQSTNRGRGANVRGSEGVITSGSLIYVPENTAAFIFSGSGIENVISQPGTYEYQNGQQSIFNGGGIGESLFSQMGERLGYGGISGDYKRIAFVNLREIRDIKFGTRGPLMYNDKFYGTDLEIFAYGSFAIKVIDPVRFVRNFVPPNVMSYTFDDPAARSQVLSDFLQSFIVAVNSLSAECRISQLPAKANEIAQCVHSDPANAGTWRERFGFDCVKVSIENIEFSPESRELVKQFSSNKMNVKAYEGVSVEAGNMAAQQKIAQGIQDGGLGEMGGMLFGMNMAQGLGPVGQMPGTPGAGAWPGQPTAASVTNPSSEIAPAEPAASASAVKPQALSLDDQLNAVKKLKELLDAGILSQDEFDAKKKQILGL</sequence>